<evidence type="ECO:0008006" key="4">
    <source>
        <dbReference type="Google" id="ProtNLM"/>
    </source>
</evidence>
<sequence>MSAMDPALLPAPSRSTRQVHLFVACGVAVAILGVTSLSVRPRPTMSQHFTTTALAPAPVAASATLSSSTPKLLKTSMASARAALVGQSAVSDVVSSVPSAASELQGGVTTMQVTLFTGFALMSALAWRLASWIFKGTRYSEGTKLLNITVEGTKGATGTAQLQKQQHMYRAEGWAMAATGSQQPEDKDSTIPPSWLAKSTSKTEGWVGGEEDLKGRLGEPSPAEPLTAEAQAAAEEAAKEVEEGASEEVLRGVIFAFDRKATTDPEAAAGAPGFASWLAKSTSTTEGWPGGEEDLKGAPGQPTPAEAAERARLQEAERLLAEAEKKARKEKPALPQLTLEESQQRAAKLLRVLGEAQRNGRSNGQS</sequence>
<dbReference type="EMBL" id="HBJA01151198">
    <property type="protein sequence ID" value="CAE0841915.1"/>
    <property type="molecule type" value="Transcribed_RNA"/>
</dbReference>
<accession>A0A7S4LPG3</accession>
<gene>
    <name evidence="3" type="ORF">EGYM00163_LOCUS51804</name>
</gene>
<feature type="transmembrane region" description="Helical" evidence="2">
    <location>
        <begin position="20"/>
        <end position="39"/>
    </location>
</feature>
<feature type="region of interest" description="Disordered" evidence="1">
    <location>
        <begin position="280"/>
        <end position="310"/>
    </location>
</feature>
<dbReference type="AlphaFoldDB" id="A0A7S4LPG3"/>
<feature type="region of interest" description="Disordered" evidence="1">
    <location>
        <begin position="178"/>
        <end position="225"/>
    </location>
</feature>
<keyword evidence="2" id="KW-0472">Membrane</keyword>
<reference evidence="3" key="1">
    <citation type="submission" date="2021-01" db="EMBL/GenBank/DDBJ databases">
        <authorList>
            <person name="Corre E."/>
            <person name="Pelletier E."/>
            <person name="Niang G."/>
            <person name="Scheremetjew M."/>
            <person name="Finn R."/>
            <person name="Kale V."/>
            <person name="Holt S."/>
            <person name="Cochrane G."/>
            <person name="Meng A."/>
            <person name="Brown T."/>
            <person name="Cohen L."/>
        </authorList>
    </citation>
    <scope>NUCLEOTIDE SEQUENCE</scope>
    <source>
        <strain evidence="3">CCMP1594</strain>
    </source>
</reference>
<evidence type="ECO:0000313" key="3">
    <source>
        <dbReference type="EMBL" id="CAE0841915.1"/>
    </source>
</evidence>
<evidence type="ECO:0000256" key="1">
    <source>
        <dbReference type="SAM" id="MobiDB-lite"/>
    </source>
</evidence>
<name>A0A7S4LPG3_9EUGL</name>
<organism evidence="3">
    <name type="scientific">Eutreptiella gymnastica</name>
    <dbReference type="NCBI Taxonomy" id="73025"/>
    <lineage>
        <taxon>Eukaryota</taxon>
        <taxon>Discoba</taxon>
        <taxon>Euglenozoa</taxon>
        <taxon>Euglenida</taxon>
        <taxon>Spirocuta</taxon>
        <taxon>Euglenophyceae</taxon>
        <taxon>Eutreptiales</taxon>
        <taxon>Eutreptiaceae</taxon>
        <taxon>Eutreptiella</taxon>
    </lineage>
</organism>
<proteinExistence type="predicted"/>
<keyword evidence="2" id="KW-0812">Transmembrane</keyword>
<protein>
    <recommendedName>
        <fullName evidence="4">Transmembrane protein</fullName>
    </recommendedName>
</protein>
<evidence type="ECO:0000256" key="2">
    <source>
        <dbReference type="SAM" id="Phobius"/>
    </source>
</evidence>
<keyword evidence="2" id="KW-1133">Transmembrane helix</keyword>